<dbReference type="GO" id="GO:0016810">
    <property type="term" value="F:hydrolase activity, acting on carbon-nitrogen (but not peptide) bonds"/>
    <property type="evidence" value="ECO:0007669"/>
    <property type="project" value="InterPro"/>
</dbReference>
<dbReference type="InterPro" id="IPR006680">
    <property type="entry name" value="Amidohydro-rel"/>
</dbReference>
<dbReference type="SUPFAM" id="SSF51338">
    <property type="entry name" value="Composite domain of metallo-dependent hydrolases"/>
    <property type="match status" value="1"/>
</dbReference>
<dbReference type="RefSeq" id="WP_038999979.1">
    <property type="nucleotide sequence ID" value="NZ_CP014327.1"/>
</dbReference>
<dbReference type="Proteomes" id="UP000070371">
    <property type="component" value="Chromosome"/>
</dbReference>
<evidence type="ECO:0000313" key="2">
    <source>
        <dbReference type="EMBL" id="AML52167.1"/>
    </source>
</evidence>
<dbReference type="SUPFAM" id="SSF51556">
    <property type="entry name" value="Metallo-dependent hydrolases"/>
    <property type="match status" value="1"/>
</dbReference>
<dbReference type="EMBL" id="CP014327">
    <property type="protein sequence ID" value="AML52167.1"/>
    <property type="molecule type" value="Genomic_DNA"/>
</dbReference>
<proteinExistence type="predicted"/>
<reference evidence="2 3" key="1">
    <citation type="submission" date="2016-02" db="EMBL/GenBank/DDBJ databases">
        <title>Complete genome sequence of Halocynthiibacter arcticus PAMC 20958t from arctic marine sediment.</title>
        <authorList>
            <person name="Lee Y.M."/>
            <person name="Baek K."/>
            <person name="Lee H.K."/>
            <person name="Shin S.C."/>
        </authorList>
    </citation>
    <scope>NUCLEOTIDE SEQUENCE [LARGE SCALE GENOMIC DNA]</scope>
    <source>
        <strain evidence="2">PAMC 20958</strain>
    </source>
</reference>
<feature type="domain" description="Amidohydrolase-related" evidence="1">
    <location>
        <begin position="61"/>
        <end position="146"/>
    </location>
</feature>
<dbReference type="OrthoDB" id="9765769at2"/>
<gene>
    <name evidence="2" type="ORF">RC74_13590</name>
</gene>
<dbReference type="PANTHER" id="PTHR43135:SF3">
    <property type="entry name" value="ALPHA-D-RIBOSE 1-METHYLPHOSPHONATE 5-TRIPHOSPHATE DIPHOSPHATASE"/>
    <property type="match status" value="1"/>
</dbReference>
<dbReference type="Gene3D" id="2.30.40.10">
    <property type="entry name" value="Urease, subunit C, domain 1"/>
    <property type="match status" value="1"/>
</dbReference>
<keyword evidence="3" id="KW-1185">Reference proteome</keyword>
<dbReference type="InterPro" id="IPR051781">
    <property type="entry name" value="Metallo-dep_Hydrolase"/>
</dbReference>
<protein>
    <recommendedName>
        <fullName evidence="1">Amidohydrolase-related domain-containing protein</fullName>
    </recommendedName>
</protein>
<dbReference type="Gene3D" id="3.20.20.140">
    <property type="entry name" value="Metal-dependent hydrolases"/>
    <property type="match status" value="1"/>
</dbReference>
<dbReference type="InterPro" id="IPR032466">
    <property type="entry name" value="Metal_Hydrolase"/>
</dbReference>
<dbReference type="STRING" id="1579316.RC74_13590"/>
<dbReference type="KEGG" id="hat:RC74_13590"/>
<evidence type="ECO:0000313" key="3">
    <source>
        <dbReference type="Proteomes" id="UP000070371"/>
    </source>
</evidence>
<dbReference type="PANTHER" id="PTHR43135">
    <property type="entry name" value="ALPHA-D-RIBOSE 1-METHYLPHOSPHONATE 5-TRIPHOSPHATE DIPHOSPHATASE"/>
    <property type="match status" value="1"/>
</dbReference>
<accession>A0A126V1V9</accession>
<name>A0A126V1V9_9RHOB</name>
<sequence length="163" mass="17542">MATTPTIAKILTLFFVTDEQRACWQSIAADFAASLSEGAKVELDRMYDAQMKLTLQMAKEGVPMLADSDYGGQWLVPGFSLHQEFAELANAGLTSLQILQMTTLNAGQFLDRDMGQIAAGMAAYLVLLSADPLADVANLNQIEGVVEAGTYLDRAALDALLVH</sequence>
<evidence type="ECO:0000259" key="1">
    <source>
        <dbReference type="Pfam" id="PF01979"/>
    </source>
</evidence>
<dbReference type="InterPro" id="IPR011059">
    <property type="entry name" value="Metal-dep_hydrolase_composite"/>
</dbReference>
<dbReference type="Pfam" id="PF01979">
    <property type="entry name" value="Amidohydro_1"/>
    <property type="match status" value="1"/>
</dbReference>
<organism evidence="2 3">
    <name type="scientific">Falsihalocynthiibacter arcticus</name>
    <dbReference type="NCBI Taxonomy" id="1579316"/>
    <lineage>
        <taxon>Bacteria</taxon>
        <taxon>Pseudomonadati</taxon>
        <taxon>Pseudomonadota</taxon>
        <taxon>Alphaproteobacteria</taxon>
        <taxon>Rhodobacterales</taxon>
        <taxon>Roseobacteraceae</taxon>
        <taxon>Falsihalocynthiibacter</taxon>
    </lineage>
</organism>
<dbReference type="AlphaFoldDB" id="A0A126V1V9"/>